<feature type="non-terminal residue" evidence="1">
    <location>
        <position position="1"/>
    </location>
</feature>
<dbReference type="AlphaFoldDB" id="A0A1A8GHK5"/>
<organism evidence="1">
    <name type="scientific">Nothobranchius korthausae</name>
    <dbReference type="NCBI Taxonomy" id="1143690"/>
    <lineage>
        <taxon>Eukaryota</taxon>
        <taxon>Metazoa</taxon>
        <taxon>Chordata</taxon>
        <taxon>Craniata</taxon>
        <taxon>Vertebrata</taxon>
        <taxon>Euteleostomi</taxon>
        <taxon>Actinopterygii</taxon>
        <taxon>Neopterygii</taxon>
        <taxon>Teleostei</taxon>
        <taxon>Neoteleostei</taxon>
        <taxon>Acanthomorphata</taxon>
        <taxon>Ovalentaria</taxon>
        <taxon>Atherinomorphae</taxon>
        <taxon>Cyprinodontiformes</taxon>
        <taxon>Nothobranchiidae</taxon>
        <taxon>Nothobranchius</taxon>
    </lineage>
</organism>
<proteinExistence type="predicted"/>
<reference evidence="1" key="2">
    <citation type="submission" date="2016-06" db="EMBL/GenBank/DDBJ databases">
        <title>The genome of a short-lived fish provides insights into sex chromosome evolution and the genetic control of aging.</title>
        <authorList>
            <person name="Reichwald K."/>
            <person name="Felder M."/>
            <person name="Petzold A."/>
            <person name="Koch P."/>
            <person name="Groth M."/>
            <person name="Platzer M."/>
        </authorList>
    </citation>
    <scope>NUCLEOTIDE SEQUENCE</scope>
    <source>
        <tissue evidence="1">Brain</tissue>
    </source>
</reference>
<name>A0A1A8GHK5_9TELE</name>
<reference evidence="1" key="1">
    <citation type="submission" date="2016-05" db="EMBL/GenBank/DDBJ databases">
        <authorList>
            <person name="Lavstsen T."/>
            <person name="Jespersen J.S."/>
        </authorList>
    </citation>
    <scope>NUCLEOTIDE SEQUENCE</scope>
    <source>
        <tissue evidence="1">Brain</tissue>
    </source>
</reference>
<feature type="non-terminal residue" evidence="1">
    <location>
        <position position="72"/>
    </location>
</feature>
<gene>
    <name evidence="1" type="primary">THAP9</name>
</gene>
<protein>
    <submittedName>
        <fullName evidence="1">THAP domain containing 9</fullName>
    </submittedName>
</protein>
<accession>A0A1A8GHK5</accession>
<dbReference type="EMBL" id="HAEC01002421">
    <property type="protein sequence ID" value="SBQ70498.1"/>
    <property type="molecule type" value="Transcribed_RNA"/>
</dbReference>
<evidence type="ECO:0000313" key="1">
    <source>
        <dbReference type="EMBL" id="SBQ70498.1"/>
    </source>
</evidence>
<sequence>SHKYYIHSYICLHRNMYICIINNNNTKKIRQKHKKYKQICKCDEIQYGCHLMTSQYANYVSEFVPITKFGSY</sequence>